<dbReference type="Proteomes" id="UP000053331">
    <property type="component" value="Unassembled WGS sequence"/>
</dbReference>
<evidence type="ECO:0000256" key="5">
    <source>
        <dbReference type="SAM" id="Phobius"/>
    </source>
</evidence>
<keyword evidence="4 5" id="KW-0472">Membrane</keyword>
<organism evidence="6 7">
    <name type="scientific">Halorubrum saccharovorum</name>
    <dbReference type="NCBI Taxonomy" id="2248"/>
    <lineage>
        <taxon>Archaea</taxon>
        <taxon>Methanobacteriati</taxon>
        <taxon>Methanobacteriota</taxon>
        <taxon>Stenosarchaea group</taxon>
        <taxon>Halobacteria</taxon>
        <taxon>Halobacteriales</taxon>
        <taxon>Haloferacaceae</taxon>
        <taxon>Halorubrum</taxon>
    </lineage>
</organism>
<keyword evidence="3 5" id="KW-1133">Transmembrane helix</keyword>
<feature type="transmembrane region" description="Helical" evidence="5">
    <location>
        <begin position="262"/>
        <end position="280"/>
    </location>
</feature>
<feature type="transmembrane region" description="Helical" evidence="5">
    <location>
        <begin position="190"/>
        <end position="216"/>
    </location>
</feature>
<dbReference type="AlphaFoldDB" id="A0A081EXQ5"/>
<dbReference type="RefSeq" id="WP_050025052.1">
    <property type="nucleotide sequence ID" value="NZ_JNFH02000034.1"/>
</dbReference>
<keyword evidence="7" id="KW-1185">Reference proteome</keyword>
<name>A0A081EXQ5_9EURY</name>
<comment type="caution">
    <text evidence="6">The sequence shown here is derived from an EMBL/GenBank/DDBJ whole genome shotgun (WGS) entry which is preliminary data.</text>
</comment>
<proteinExistence type="predicted"/>
<keyword evidence="2 5" id="KW-0812">Transmembrane</keyword>
<comment type="subcellular location">
    <subcellularLocation>
        <location evidence="1">Membrane</location>
        <topology evidence="1">Multi-pass membrane protein</topology>
    </subcellularLocation>
</comment>
<evidence type="ECO:0000313" key="7">
    <source>
        <dbReference type="Proteomes" id="UP000053331"/>
    </source>
</evidence>
<dbReference type="Pfam" id="PF09685">
    <property type="entry name" value="MamF_MmsF"/>
    <property type="match status" value="1"/>
</dbReference>
<evidence type="ECO:0000256" key="2">
    <source>
        <dbReference type="ARBA" id="ARBA00022692"/>
    </source>
</evidence>
<evidence type="ECO:0000256" key="3">
    <source>
        <dbReference type="ARBA" id="ARBA00022989"/>
    </source>
</evidence>
<feature type="transmembrane region" description="Helical" evidence="5">
    <location>
        <begin position="228"/>
        <end position="250"/>
    </location>
</feature>
<protein>
    <submittedName>
        <fullName evidence="6">Acyltransferase</fullName>
    </submittedName>
</protein>
<dbReference type="EMBL" id="JNFH02000034">
    <property type="protein sequence ID" value="KDS92193.1"/>
    <property type="molecule type" value="Genomic_DNA"/>
</dbReference>
<feature type="transmembrane region" description="Helical" evidence="5">
    <location>
        <begin position="20"/>
        <end position="42"/>
    </location>
</feature>
<feature type="transmembrane region" description="Helical" evidence="5">
    <location>
        <begin position="166"/>
        <end position="184"/>
    </location>
</feature>
<keyword evidence="6" id="KW-0012">Acyltransferase</keyword>
<feature type="transmembrane region" description="Helical" evidence="5">
    <location>
        <begin position="54"/>
        <end position="76"/>
    </location>
</feature>
<dbReference type="OrthoDB" id="187449at2157"/>
<dbReference type="InterPro" id="IPR019109">
    <property type="entry name" value="MamF_MmsF"/>
</dbReference>
<feature type="transmembrane region" description="Helical" evidence="5">
    <location>
        <begin position="105"/>
        <end position="133"/>
    </location>
</feature>
<evidence type="ECO:0000256" key="4">
    <source>
        <dbReference type="ARBA" id="ARBA00023136"/>
    </source>
</evidence>
<gene>
    <name evidence="6" type="ORF">FK85_02460</name>
</gene>
<evidence type="ECO:0000313" key="6">
    <source>
        <dbReference type="EMBL" id="KDS92193.1"/>
    </source>
</evidence>
<sequence length="288" mass="30838">MTSTPAASGPELLDERSLGGILVHFLAIPTGVAGAGIVYLLATNEFTKRNARNALDWHLTVLALTVVTFGSLFTYAELTGQGATDVAALSSLVSLPSSVSSGVSAVAGLAIPALLSLWFAVGLWTFVVGFVAMGKAIFGTAWRYPLTPALVNRYGPRVDFRDRCPLVVLAYVVLLPFVLWGVFFGPTDGAAFFLFAFGLLGLVMFLTPLTAVAMYIHGERDRSPDADWRPHVIAYVGVPVLVATVGYAISRVFTESVYPPGDAMYAFLAAFWVSSVVYVIRWQTTASN</sequence>
<dbReference type="GO" id="GO:0016746">
    <property type="term" value="F:acyltransferase activity"/>
    <property type="evidence" value="ECO:0007669"/>
    <property type="project" value="UniProtKB-KW"/>
</dbReference>
<accession>A0A081EXQ5</accession>
<keyword evidence="6" id="KW-0808">Transferase</keyword>
<reference evidence="6 7" key="1">
    <citation type="journal article" date="2015" name="Genome Announc.">
        <title>Draft genome sequence of a Halorubrum H3 strain isolated from the burlinskoye salt lake (Altai Krai, Russia).</title>
        <authorList>
            <person name="Rozanov A.S."/>
            <person name="Bryanskaya A.V."/>
            <person name="Malup T.K."/>
            <person name="Kotenko A.V."/>
            <person name="Peltek S.E."/>
        </authorList>
    </citation>
    <scope>NUCLEOTIDE SEQUENCE [LARGE SCALE GENOMIC DNA]</scope>
    <source>
        <strain evidence="6 7">H3</strain>
    </source>
</reference>
<evidence type="ECO:0000256" key="1">
    <source>
        <dbReference type="ARBA" id="ARBA00004141"/>
    </source>
</evidence>